<evidence type="ECO:0000313" key="2">
    <source>
        <dbReference type="Proteomes" id="UP001056120"/>
    </source>
</evidence>
<reference evidence="2" key="1">
    <citation type="journal article" date="2022" name="Mol. Ecol. Resour.">
        <title>The genomes of chicory, endive, great burdock and yacon provide insights into Asteraceae palaeo-polyploidization history and plant inulin production.</title>
        <authorList>
            <person name="Fan W."/>
            <person name="Wang S."/>
            <person name="Wang H."/>
            <person name="Wang A."/>
            <person name="Jiang F."/>
            <person name="Liu H."/>
            <person name="Zhao H."/>
            <person name="Xu D."/>
            <person name="Zhang Y."/>
        </authorList>
    </citation>
    <scope>NUCLEOTIDE SEQUENCE [LARGE SCALE GENOMIC DNA]</scope>
    <source>
        <strain evidence="2">cv. Yunnan</strain>
    </source>
</reference>
<proteinExistence type="predicted"/>
<evidence type="ECO:0000313" key="1">
    <source>
        <dbReference type="EMBL" id="KAI3806045.1"/>
    </source>
</evidence>
<dbReference type="Proteomes" id="UP001056120">
    <property type="component" value="Linkage Group LG08"/>
</dbReference>
<dbReference type="EMBL" id="CM042025">
    <property type="protein sequence ID" value="KAI3806045.1"/>
    <property type="molecule type" value="Genomic_DNA"/>
</dbReference>
<gene>
    <name evidence="1" type="ORF">L1987_21936</name>
</gene>
<keyword evidence="2" id="KW-1185">Reference proteome</keyword>
<name>A0ACB9IF89_9ASTR</name>
<sequence length="675" mass="76522">MKVHHLGVFTEFPGTEFSGTMYDKDKAEYATKGEGGIASNRIWLLGIRIRDLFRLIDFVFRLWFARLSCSDCGLLDFVFIFWTTVSSDRGLLDFVFRFWICGFVFRFRFGPVVSCSEFDCGLLDFMFRFRPVDLLVANQIRLSDLRAAPTAFVSVTFYTSINTTLLPLCFLLFLLFLYLFSDHPYDSSLFFRNMGDKFRLEEEDKGMLESVLGHEAFSFLIWSASNKVPDEFRSKARDLGVQDGLHKILEGSDWNYAVFWQVSNTKSGKSALIWGDGHYKESKGSEVHDKRGENIRKRMVLQKLHSWFKGPEEGNLQLKMDLVSDLEMFYLTSMFYLFPFDKSSSPSQSFNTSRPVWASDAKSCEEHYQSRSFLAKLARVQTLVLVPVKKGVLEIGSFKSIPEDQGFITLIKSLFNECHPKVLPKIFGQELSLGGGGAKGGPISINFSPKVEDDLDFGGESYGIQSNHGFSGNSSNGHRIDPGMNHVMGGVLNSQPMMQPIISGLDQTNQDSSLIDRKPRKRGRKPANGREEPLNHVEAERQRREKLNQRFYALRAVVPNISKMDKASLLGDAISYITDLQTKIRILETEKEVNCQPEVDFMARKDDSVIRVSCPLDDHPVARVIKTFREHEMVVSDTNVSTTENGNVIHTFLFQALGAGAAEQLKEKLDSAFED</sequence>
<comment type="caution">
    <text evidence="1">The sequence shown here is derived from an EMBL/GenBank/DDBJ whole genome shotgun (WGS) entry which is preliminary data.</text>
</comment>
<accession>A0ACB9IF89</accession>
<organism evidence="1 2">
    <name type="scientific">Smallanthus sonchifolius</name>
    <dbReference type="NCBI Taxonomy" id="185202"/>
    <lineage>
        <taxon>Eukaryota</taxon>
        <taxon>Viridiplantae</taxon>
        <taxon>Streptophyta</taxon>
        <taxon>Embryophyta</taxon>
        <taxon>Tracheophyta</taxon>
        <taxon>Spermatophyta</taxon>
        <taxon>Magnoliopsida</taxon>
        <taxon>eudicotyledons</taxon>
        <taxon>Gunneridae</taxon>
        <taxon>Pentapetalae</taxon>
        <taxon>asterids</taxon>
        <taxon>campanulids</taxon>
        <taxon>Asterales</taxon>
        <taxon>Asteraceae</taxon>
        <taxon>Asteroideae</taxon>
        <taxon>Heliantheae alliance</taxon>
        <taxon>Millerieae</taxon>
        <taxon>Smallanthus</taxon>
    </lineage>
</organism>
<reference evidence="1 2" key="2">
    <citation type="journal article" date="2022" name="Mol. Ecol. Resour.">
        <title>The genomes of chicory, endive, great burdock and yacon provide insights into Asteraceae paleo-polyploidization history and plant inulin production.</title>
        <authorList>
            <person name="Fan W."/>
            <person name="Wang S."/>
            <person name="Wang H."/>
            <person name="Wang A."/>
            <person name="Jiang F."/>
            <person name="Liu H."/>
            <person name="Zhao H."/>
            <person name="Xu D."/>
            <person name="Zhang Y."/>
        </authorList>
    </citation>
    <scope>NUCLEOTIDE SEQUENCE [LARGE SCALE GENOMIC DNA]</scope>
    <source>
        <strain evidence="2">cv. Yunnan</strain>
        <tissue evidence="1">Leaves</tissue>
    </source>
</reference>
<protein>
    <submittedName>
        <fullName evidence="1">Uncharacterized protein</fullName>
    </submittedName>
</protein>